<dbReference type="EMBL" id="MN740356">
    <property type="protein sequence ID" value="QHU02390.1"/>
    <property type="molecule type" value="Genomic_DNA"/>
</dbReference>
<protein>
    <submittedName>
        <fullName evidence="2">Uncharacterized protein</fullName>
    </submittedName>
</protein>
<organism evidence="2">
    <name type="scientific">viral metagenome</name>
    <dbReference type="NCBI Taxonomy" id="1070528"/>
    <lineage>
        <taxon>unclassified sequences</taxon>
        <taxon>metagenomes</taxon>
        <taxon>organismal metagenomes</taxon>
    </lineage>
</organism>
<accession>A0A6C0JC35</accession>
<proteinExistence type="predicted"/>
<feature type="transmembrane region" description="Helical" evidence="1">
    <location>
        <begin position="172"/>
        <end position="193"/>
    </location>
</feature>
<reference evidence="2" key="1">
    <citation type="journal article" date="2020" name="Nature">
        <title>Giant virus diversity and host interactions through global metagenomics.</title>
        <authorList>
            <person name="Schulz F."/>
            <person name="Roux S."/>
            <person name="Paez-Espino D."/>
            <person name="Jungbluth S."/>
            <person name="Walsh D.A."/>
            <person name="Denef V.J."/>
            <person name="McMahon K.D."/>
            <person name="Konstantinidis K.T."/>
            <person name="Eloe-Fadrosh E.A."/>
            <person name="Kyrpides N.C."/>
            <person name="Woyke T."/>
        </authorList>
    </citation>
    <scope>NUCLEOTIDE SEQUENCE</scope>
    <source>
        <strain evidence="2">GVMAG-M-3300025880-75</strain>
    </source>
</reference>
<name>A0A6C0JC35_9ZZZZ</name>
<feature type="transmembrane region" description="Helical" evidence="1">
    <location>
        <begin position="93"/>
        <end position="112"/>
    </location>
</feature>
<keyword evidence="1" id="KW-0472">Membrane</keyword>
<feature type="transmembrane region" description="Helical" evidence="1">
    <location>
        <begin position="213"/>
        <end position="235"/>
    </location>
</feature>
<evidence type="ECO:0000256" key="1">
    <source>
        <dbReference type="SAM" id="Phobius"/>
    </source>
</evidence>
<sequence length="242" mass="26785">MPNKKKFGKNSKAKRNMKGGNYPAVAHSEMAEASIAQATPVVQSNVLNKSGGKSSYAKMNDDVYISVIMAIGFMGVLWFMISRSMIKHKYSEVLSYSLLAVGVLFSLSLIIFKGVRAQKPSDNIIGAIKNIFLVAKYVTIRSVPGFLILLQLTVLCYIMYNHADYIFTTESVPRMFGIFNAVTIVMILGQCWVWKDKVKEIMSNTAAPSNPMILPGFILAAIFSGIAISQLYIILEYLRTDG</sequence>
<keyword evidence="1" id="KW-1133">Transmembrane helix</keyword>
<dbReference type="AlphaFoldDB" id="A0A6C0JC35"/>
<evidence type="ECO:0000313" key="2">
    <source>
        <dbReference type="EMBL" id="QHU02390.1"/>
    </source>
</evidence>
<keyword evidence="1" id="KW-0812">Transmembrane</keyword>
<feature type="transmembrane region" description="Helical" evidence="1">
    <location>
        <begin position="63"/>
        <end position="81"/>
    </location>
</feature>
<feature type="transmembrane region" description="Helical" evidence="1">
    <location>
        <begin position="133"/>
        <end position="160"/>
    </location>
</feature>